<protein>
    <recommendedName>
        <fullName evidence="1">Tautomerase cis-CaaD-like domain-containing protein</fullName>
    </recommendedName>
</protein>
<dbReference type="InterPro" id="IPR028116">
    <property type="entry name" value="Cis-CaaD-like"/>
</dbReference>
<dbReference type="EMBL" id="BONV01000053">
    <property type="protein sequence ID" value="GIG84514.1"/>
    <property type="molecule type" value="Genomic_DNA"/>
</dbReference>
<proteinExistence type="predicted"/>
<organism evidence="2 3">
    <name type="scientific">Planotetraspora kaengkrachanensis</name>
    <dbReference type="NCBI Taxonomy" id="575193"/>
    <lineage>
        <taxon>Bacteria</taxon>
        <taxon>Bacillati</taxon>
        <taxon>Actinomycetota</taxon>
        <taxon>Actinomycetes</taxon>
        <taxon>Streptosporangiales</taxon>
        <taxon>Streptosporangiaceae</taxon>
        <taxon>Planotetraspora</taxon>
    </lineage>
</organism>
<comment type="caution">
    <text evidence="2">The sequence shown here is derived from an EMBL/GenBank/DDBJ whole genome shotgun (WGS) entry which is preliminary data.</text>
</comment>
<feature type="domain" description="Tautomerase cis-CaaD-like" evidence="1">
    <location>
        <begin position="32"/>
        <end position="167"/>
    </location>
</feature>
<dbReference type="AlphaFoldDB" id="A0A8J3Q0B1"/>
<evidence type="ECO:0000259" key="1">
    <source>
        <dbReference type="Pfam" id="PF14832"/>
    </source>
</evidence>
<name>A0A8J3Q0B1_9ACTN</name>
<sequence length="172" mass="19543">MVFEMGEGLLAWCKSTSYSARPAPSLAKDTVMPLWHVYHPVGTYTARQKEEFAADVAQHYVGAGLPKFYVITLFHEVPESSFLIGGEPSDSAVRVVIEHLARQPRDPAARNRIAEELSHLLAPHTRDRGLYCEFHVDETPRDLWMIDGLRPPPEGSEAERLWVRENRAVPYY</sequence>
<evidence type="ECO:0000313" key="3">
    <source>
        <dbReference type="Proteomes" id="UP000630097"/>
    </source>
</evidence>
<dbReference type="Pfam" id="PF14832">
    <property type="entry name" value="Tautomerase_3"/>
    <property type="match status" value="1"/>
</dbReference>
<gene>
    <name evidence="2" type="ORF">Pka01_76410</name>
</gene>
<dbReference type="InterPro" id="IPR014347">
    <property type="entry name" value="Tautomerase/MIF_sf"/>
</dbReference>
<reference evidence="2 3" key="1">
    <citation type="submission" date="2021-01" db="EMBL/GenBank/DDBJ databases">
        <title>Whole genome shotgun sequence of Planotetraspora kaengkrachanensis NBRC 104272.</title>
        <authorList>
            <person name="Komaki H."/>
            <person name="Tamura T."/>
        </authorList>
    </citation>
    <scope>NUCLEOTIDE SEQUENCE [LARGE SCALE GENOMIC DNA]</scope>
    <source>
        <strain evidence="2 3">NBRC 104272</strain>
    </source>
</reference>
<keyword evidence="3" id="KW-1185">Reference proteome</keyword>
<dbReference type="SUPFAM" id="SSF55331">
    <property type="entry name" value="Tautomerase/MIF"/>
    <property type="match status" value="1"/>
</dbReference>
<accession>A0A8J3Q0B1</accession>
<evidence type="ECO:0000313" key="2">
    <source>
        <dbReference type="EMBL" id="GIG84514.1"/>
    </source>
</evidence>
<dbReference type="Gene3D" id="3.30.429.10">
    <property type="entry name" value="Macrophage Migration Inhibitory Factor"/>
    <property type="match status" value="1"/>
</dbReference>
<dbReference type="Proteomes" id="UP000630097">
    <property type="component" value="Unassembled WGS sequence"/>
</dbReference>